<dbReference type="EMBL" id="NSIT01000001">
    <property type="protein sequence ID" value="PJE80956.1"/>
    <property type="molecule type" value="Genomic_DNA"/>
</dbReference>
<dbReference type="Pfam" id="PF07264">
    <property type="entry name" value="EI24"/>
    <property type="match status" value="1"/>
</dbReference>
<accession>A0A2H9TCH7</accession>
<dbReference type="InterPro" id="IPR059112">
    <property type="entry name" value="CysZ/EI24"/>
</dbReference>
<evidence type="ECO:0000256" key="7">
    <source>
        <dbReference type="ARBA" id="ARBA00022989"/>
    </source>
</evidence>
<evidence type="ECO:0000256" key="2">
    <source>
        <dbReference type="ARBA" id="ARBA00022448"/>
    </source>
</evidence>
<evidence type="ECO:0000256" key="4">
    <source>
        <dbReference type="ARBA" id="ARBA00022519"/>
    </source>
</evidence>
<keyword evidence="4" id="KW-0997">Cell inner membrane</keyword>
<gene>
    <name evidence="10" type="primary">cysZ</name>
    <name evidence="10" type="ORF">CI610_00009</name>
</gene>
<dbReference type="GO" id="GO:0019344">
    <property type="term" value="P:cysteine biosynthetic process"/>
    <property type="evidence" value="ECO:0007669"/>
    <property type="project" value="TreeGrafter"/>
</dbReference>
<evidence type="ECO:0000256" key="1">
    <source>
        <dbReference type="ARBA" id="ARBA00004141"/>
    </source>
</evidence>
<dbReference type="GO" id="GO:0000103">
    <property type="term" value="P:sulfate assimilation"/>
    <property type="evidence" value="ECO:0007669"/>
    <property type="project" value="TreeGrafter"/>
</dbReference>
<comment type="caution">
    <text evidence="10">The sequence shown here is derived from an EMBL/GenBank/DDBJ whole genome shotgun (WGS) entry which is preliminary data.</text>
</comment>
<evidence type="ECO:0000256" key="6">
    <source>
        <dbReference type="ARBA" id="ARBA00022692"/>
    </source>
</evidence>
<evidence type="ECO:0000256" key="8">
    <source>
        <dbReference type="ARBA" id="ARBA00023136"/>
    </source>
</evidence>
<dbReference type="PANTHER" id="PTHR37468">
    <property type="entry name" value="SULFATE TRANSPORTER CYSZ"/>
    <property type="match status" value="1"/>
</dbReference>
<protein>
    <submittedName>
        <fullName evidence="10">Sulfate transporter CysZ</fullName>
    </submittedName>
</protein>
<dbReference type="InterPro" id="IPR050480">
    <property type="entry name" value="CysZ-like"/>
</dbReference>
<name>A0A2H9TCH7_9ZZZZ</name>
<sequence>MILKPTLRWYVLIPLVINLIVFSGMLYGAYHQMNIWITQLISWLPGWLGFLEFLLWPFFTFVIIGMVFFTFTIIGNFIAAPFNALLAEKVQTLEGASLPNQGLKDLLFIIPASIGRECRKILYYLPRALILLLISFIPFINLAAPILWFIFNGWMMAIQYCDYAADNRKISFTDMLTDLKRNTTQVWLLGIIISLAMLIPLLNLLIIPVGVVSASLFWERNIAQIQGL</sequence>
<comment type="subcellular location">
    <subcellularLocation>
        <location evidence="1">Membrane</location>
        <topology evidence="1">Multi-pass membrane protein</topology>
    </subcellularLocation>
</comment>
<feature type="transmembrane region" description="Helical" evidence="9">
    <location>
        <begin position="186"/>
        <end position="211"/>
    </location>
</feature>
<keyword evidence="8 9" id="KW-0472">Membrane</keyword>
<dbReference type="NCBIfam" id="NF003433">
    <property type="entry name" value="PRK04949.1"/>
    <property type="match status" value="1"/>
</dbReference>
<feature type="transmembrane region" description="Helical" evidence="9">
    <location>
        <begin position="53"/>
        <end position="79"/>
    </location>
</feature>
<keyword evidence="5" id="KW-0028">Amino-acid biosynthesis</keyword>
<dbReference type="PANTHER" id="PTHR37468:SF1">
    <property type="entry name" value="SULFATE TRANSPORTER CYSZ"/>
    <property type="match status" value="1"/>
</dbReference>
<reference evidence="10" key="1">
    <citation type="journal article" date="2017" name="Appl. Environ. Microbiol.">
        <title>Molecular characterization of an Endozoicomonas-like organism causing infection in king scallop Pecten maximus L.</title>
        <authorList>
            <person name="Cano I."/>
            <person name="van Aerle R."/>
            <person name="Ross S."/>
            <person name="Verner-Jeffreys D.W."/>
            <person name="Paley R.K."/>
            <person name="Rimmer G."/>
            <person name="Ryder D."/>
            <person name="Hooper P."/>
            <person name="Stone D."/>
            <person name="Feist S.W."/>
        </authorList>
    </citation>
    <scope>NUCLEOTIDE SEQUENCE</scope>
</reference>
<keyword evidence="3" id="KW-1003">Cell membrane</keyword>
<evidence type="ECO:0000256" key="3">
    <source>
        <dbReference type="ARBA" id="ARBA00022475"/>
    </source>
</evidence>
<keyword evidence="2" id="KW-0813">Transport</keyword>
<evidence type="ECO:0000313" key="10">
    <source>
        <dbReference type="EMBL" id="PJE80956.1"/>
    </source>
</evidence>
<keyword evidence="7 9" id="KW-1133">Transmembrane helix</keyword>
<keyword evidence="6 9" id="KW-0812">Transmembrane</keyword>
<feature type="transmembrane region" description="Helical" evidence="9">
    <location>
        <begin position="121"/>
        <end position="140"/>
    </location>
</feature>
<organism evidence="10">
    <name type="scientific">invertebrate metagenome</name>
    <dbReference type="NCBI Taxonomy" id="1711999"/>
    <lineage>
        <taxon>unclassified sequences</taxon>
        <taxon>metagenomes</taxon>
        <taxon>organismal metagenomes</taxon>
    </lineage>
</organism>
<proteinExistence type="predicted"/>
<evidence type="ECO:0000256" key="5">
    <source>
        <dbReference type="ARBA" id="ARBA00022605"/>
    </source>
</evidence>
<evidence type="ECO:0000256" key="9">
    <source>
        <dbReference type="SAM" id="Phobius"/>
    </source>
</evidence>
<dbReference type="AlphaFoldDB" id="A0A2H9TCH7"/>
<dbReference type="GO" id="GO:0005886">
    <property type="term" value="C:plasma membrane"/>
    <property type="evidence" value="ECO:0007669"/>
    <property type="project" value="TreeGrafter"/>
</dbReference>
<feature type="transmembrane region" description="Helical" evidence="9">
    <location>
        <begin position="7"/>
        <end position="30"/>
    </location>
</feature>
<dbReference type="GO" id="GO:0009675">
    <property type="term" value="F:high-affinity sulfate:proton symporter activity"/>
    <property type="evidence" value="ECO:0007669"/>
    <property type="project" value="TreeGrafter"/>
</dbReference>